<name>A0AAV2I0W5_LYMST</name>
<comment type="caution">
    <text evidence="2">The sequence shown here is derived from an EMBL/GenBank/DDBJ whole genome shotgun (WGS) entry which is preliminary data.</text>
</comment>
<sequence length="350" mass="39548">MATIEFMKFYAMRLQKLLLMIIIGLSMIKPVTAAYFCYFGKDINSLNALQNQSCTTGELHLLSSLLLTEQQTLSSNVDKQTMSDVEQEEKKHSFCYAFRFVEVLLLANDVKKESVHVEFGCDLDSLNICEKQPLDQILKNKTVGHHNGQLLCCYGENCNDLEKIHLPAENRVCFEGVKNKTDVPDGGLNSCKQPDVVCAKRTVYMSDGKIERYFCDNKRECFQPLMTSGAYKSCTNTSIGYNTTEELCCCDQNRCYLPTWFTSPLNVKNGTSDNEPLLRTNAIDNPMQEKNEKAIITGLAAIFLFIIGFGAGFILVVACKRHRKPRRDPNVIMQYERLASDPDMEDAVVL</sequence>
<keyword evidence="1" id="KW-0812">Transmembrane</keyword>
<dbReference type="AlphaFoldDB" id="A0AAV2I0W5"/>
<gene>
    <name evidence="2" type="ORF">GSLYS_00012096001</name>
</gene>
<evidence type="ECO:0000256" key="1">
    <source>
        <dbReference type="SAM" id="Phobius"/>
    </source>
</evidence>
<accession>A0AAV2I0W5</accession>
<dbReference type="EMBL" id="CAXITT010000292">
    <property type="protein sequence ID" value="CAL1538275.1"/>
    <property type="molecule type" value="Genomic_DNA"/>
</dbReference>
<evidence type="ECO:0000313" key="2">
    <source>
        <dbReference type="EMBL" id="CAL1538275.1"/>
    </source>
</evidence>
<evidence type="ECO:0000313" key="3">
    <source>
        <dbReference type="Proteomes" id="UP001497497"/>
    </source>
</evidence>
<organism evidence="2 3">
    <name type="scientific">Lymnaea stagnalis</name>
    <name type="common">Great pond snail</name>
    <name type="synonym">Helix stagnalis</name>
    <dbReference type="NCBI Taxonomy" id="6523"/>
    <lineage>
        <taxon>Eukaryota</taxon>
        <taxon>Metazoa</taxon>
        <taxon>Spiralia</taxon>
        <taxon>Lophotrochozoa</taxon>
        <taxon>Mollusca</taxon>
        <taxon>Gastropoda</taxon>
        <taxon>Heterobranchia</taxon>
        <taxon>Euthyneura</taxon>
        <taxon>Panpulmonata</taxon>
        <taxon>Hygrophila</taxon>
        <taxon>Lymnaeoidea</taxon>
        <taxon>Lymnaeidae</taxon>
        <taxon>Lymnaea</taxon>
    </lineage>
</organism>
<keyword evidence="3" id="KW-1185">Reference proteome</keyword>
<proteinExistence type="predicted"/>
<reference evidence="2 3" key="1">
    <citation type="submission" date="2024-04" db="EMBL/GenBank/DDBJ databases">
        <authorList>
            <consortium name="Genoscope - CEA"/>
            <person name="William W."/>
        </authorList>
    </citation>
    <scope>NUCLEOTIDE SEQUENCE [LARGE SCALE GENOMIC DNA]</scope>
</reference>
<keyword evidence="1" id="KW-0472">Membrane</keyword>
<keyword evidence="1" id="KW-1133">Transmembrane helix</keyword>
<feature type="transmembrane region" description="Helical" evidence="1">
    <location>
        <begin position="294"/>
        <end position="318"/>
    </location>
</feature>
<protein>
    <submittedName>
        <fullName evidence="2">Uncharacterized protein</fullName>
    </submittedName>
</protein>
<dbReference type="Proteomes" id="UP001497497">
    <property type="component" value="Unassembled WGS sequence"/>
</dbReference>